<evidence type="ECO:0008006" key="7">
    <source>
        <dbReference type="Google" id="ProtNLM"/>
    </source>
</evidence>
<sequence length="1191" mass="127535">MSGSPSRPTAVGICEGPVARIGRIWADGKLLDRTAVTCRIHLGGDDQMPDPLIEAKQGTAPAYRGLCYVVFERLPVADFGNRLPQLSFEVIRPVDRLETMLRAITLIPGATEFGYQPGEVRVDLGPGRSRTDNRHLPVAGSNIEAALDELLALCPNLERVALVVAWFGNDLRAGHCRIEPKVEGTTREMTEAVWRVAGLSRAQARVTSQVDGRAAYGGTPSDASVVAAIAHLKARGLKVVFYPFILMDIPAGNGLPDPYGRSEQPPHPWRGRITVHPAPGEPGSPDKTGAASGQVAGLVGAAAPGDFSILGGQVAYSGPADWSLRRMVLHYAHLCELAGGVDAFLIGSELRGLTQVRSATSAYPFVDALCDLADDVRGIVRAETSISYAADWSEFFGHQPSDGTGDVHFHLDPLWARPSVDFVGIDVYWPLSDWRDGTPLDAAIGYGPTDLAYLTANVTGGEGYDWYYASDADRAGQVRTAITDGAYGKPWVFRYKDLKGWWSNAHVDRPGGVEAGGSTDWQPAMKPVWFTEVGCPAIDRGANQPNVFYDPKSSESFFPHFSNGGRDDAVQRRYLEAVAGHFDTEFGADDAANPVSGVYGGRMVDASAIHAWTWDARPFPAFPLREDVWSDGPNWQRGHWLTGRLGGTSLSALVGALFSDWGLDAPQIVGLDTTVDGFVVEGPSDLRAVLSPLGEAFGFRGIDAGTHVRFADRAGRVVATIAEGDLVDDSGREEGLASMVREQSGELPIELRMAFRDTLKDFRLSAAGSRRLVGASRQVADLSLPAALWDGLAGQAAERRLFARWSERTRLSFGLPISRIAVEPGDVIDLELRSGVRTAQLEEIEDGGHRRIEARSHEAGVFRTTGATGVGRASSQGGGFGAPFAVFLDLPRVVDEDDHRPRLAVHSAPWPGAETVWRAPAASGFEPVATLAAPATVGRLIEPLAPGPVGRFDRTNTILVELFGGSLSSRAEQDVFAGRNALAIRSAGGAWEVLQFVEAELVGERRYLLRTLLRAQLGTEDAMAAGHDTGADVVVLSAAVARVPLDRSALGLARTYRIGPPGGGIAGPAVTELTFSATGRGIRPLSPVHVRARRSDTGDIRLSWIRRTRVGGDDWASEDVPLGEAFERYRVEILSGGVAVRTAEVAEPVFSYALGDQIADFGAAVTTVRVRIAQLASGIGPGLPREVELDV</sequence>
<reference evidence="5" key="1">
    <citation type="submission" date="2023-07" db="EMBL/GenBank/DDBJ databases">
        <title>Genomic Encyclopedia of Type Strains, Phase IV (KMG-IV): sequencing the most valuable type-strain genomes for metagenomic binning, comparative biology and taxonomic classification.</title>
        <authorList>
            <person name="Goeker M."/>
        </authorList>
    </citation>
    <scope>NUCLEOTIDE SEQUENCE</scope>
    <source>
        <strain evidence="5">DSM 21202</strain>
    </source>
</reference>
<dbReference type="InterPro" id="IPR025195">
    <property type="entry name" value="GTA_TIM_dom"/>
</dbReference>
<feature type="domain" description="Rcc01698-like C-terminal" evidence="4">
    <location>
        <begin position="935"/>
        <end position="1034"/>
    </location>
</feature>
<dbReference type="CDD" id="cd19607">
    <property type="entry name" value="GTA_TIM-barrel-like"/>
    <property type="match status" value="1"/>
</dbReference>
<organism evidence="5 6">
    <name type="scientific">Amorphus orientalis</name>
    <dbReference type="NCBI Taxonomy" id="649198"/>
    <lineage>
        <taxon>Bacteria</taxon>
        <taxon>Pseudomonadati</taxon>
        <taxon>Pseudomonadota</taxon>
        <taxon>Alphaproteobacteria</taxon>
        <taxon>Hyphomicrobiales</taxon>
        <taxon>Amorphaceae</taxon>
        <taxon>Amorphus</taxon>
    </lineage>
</organism>
<name>A0AAE3VUG9_9HYPH</name>
<dbReference type="Proteomes" id="UP001229244">
    <property type="component" value="Unassembled WGS sequence"/>
</dbReference>
<evidence type="ECO:0000259" key="2">
    <source>
        <dbReference type="Pfam" id="PF13547"/>
    </source>
</evidence>
<evidence type="ECO:0000256" key="1">
    <source>
        <dbReference type="SAM" id="MobiDB-lite"/>
    </source>
</evidence>
<proteinExistence type="predicted"/>
<accession>A0AAE3VUG9</accession>
<dbReference type="AlphaFoldDB" id="A0AAE3VUG9"/>
<dbReference type="Gene3D" id="3.20.20.80">
    <property type="entry name" value="Glycosidases"/>
    <property type="match status" value="1"/>
</dbReference>
<evidence type="ECO:0000259" key="4">
    <source>
        <dbReference type="Pfam" id="PF23666"/>
    </source>
</evidence>
<dbReference type="Pfam" id="PF13547">
    <property type="entry name" value="GTA_TIM"/>
    <property type="match status" value="1"/>
</dbReference>
<protein>
    <recommendedName>
        <fullName evidence="7">Host specificity protein</fullName>
    </recommendedName>
</protein>
<dbReference type="EMBL" id="JAUSUL010000009">
    <property type="protein sequence ID" value="MDQ0317826.1"/>
    <property type="molecule type" value="Genomic_DNA"/>
</dbReference>
<evidence type="ECO:0000259" key="3">
    <source>
        <dbReference type="Pfam" id="PF13550"/>
    </source>
</evidence>
<dbReference type="Pfam" id="PF23666">
    <property type="entry name" value="Rcc01698_C"/>
    <property type="match status" value="1"/>
</dbReference>
<comment type="caution">
    <text evidence="5">The sequence shown here is derived from an EMBL/GenBank/DDBJ whole genome shotgun (WGS) entry which is preliminary data.</text>
</comment>
<dbReference type="Pfam" id="PF13550">
    <property type="entry name" value="Phage-tail_3"/>
    <property type="match status" value="1"/>
</dbReference>
<feature type="domain" description="Tip attachment protein J" evidence="3">
    <location>
        <begin position="683"/>
        <end position="845"/>
    </location>
</feature>
<keyword evidence="6" id="KW-1185">Reference proteome</keyword>
<dbReference type="InterPro" id="IPR056490">
    <property type="entry name" value="Rcc01698_C"/>
</dbReference>
<feature type="region of interest" description="Disordered" evidence="1">
    <location>
        <begin position="272"/>
        <end position="291"/>
    </location>
</feature>
<evidence type="ECO:0000313" key="5">
    <source>
        <dbReference type="EMBL" id="MDQ0317826.1"/>
    </source>
</evidence>
<dbReference type="RefSeq" id="WP_306887753.1">
    <property type="nucleotide sequence ID" value="NZ_JAUSUL010000009.1"/>
</dbReference>
<dbReference type="InterPro" id="IPR032876">
    <property type="entry name" value="J_dom"/>
</dbReference>
<feature type="domain" description="GTA TIM-barrel-like" evidence="2">
    <location>
        <begin position="322"/>
        <end position="623"/>
    </location>
</feature>
<evidence type="ECO:0000313" key="6">
    <source>
        <dbReference type="Proteomes" id="UP001229244"/>
    </source>
</evidence>
<gene>
    <name evidence="5" type="ORF">J2S73_004313</name>
</gene>